<dbReference type="Proteomes" id="UP000502433">
    <property type="component" value="Chromosome"/>
</dbReference>
<sequence length="163" mass="17907">MIVVSDTSPLSNLAIVGYLSLLQQIYNRVIIPQGVAEELINASDEENLIAEVLSLDWIEVIPAKNLELISILRNNHNLDRGEAEAIALVIELEADELLIDERLGRREATRLGLPITGILGILLVAKQRKLIPTVQPVIDALIIQAGFRVSSQLYAQVLKAANE</sequence>
<dbReference type="AlphaFoldDB" id="A0A6H2BZT0"/>
<proteinExistence type="predicted"/>
<dbReference type="PANTHER" id="PTHR39550">
    <property type="entry name" value="SLL0658 PROTEIN"/>
    <property type="match status" value="1"/>
</dbReference>
<dbReference type="EMBL" id="CP051206">
    <property type="protein sequence ID" value="QJB44466.1"/>
    <property type="molecule type" value="Genomic_DNA"/>
</dbReference>
<accession>A0A6H2BZT0</accession>
<dbReference type="Pfam" id="PF11848">
    <property type="entry name" value="DUF3368"/>
    <property type="match status" value="1"/>
</dbReference>
<reference evidence="1 2" key="2">
    <citation type="submission" date="2020-04" db="EMBL/GenBank/DDBJ databases">
        <authorList>
            <person name="Fomenkov A."/>
            <person name="Anton B.P."/>
            <person name="Roberts R.J."/>
        </authorList>
    </citation>
    <scope>NUCLEOTIDE SEQUENCE [LARGE SCALE GENOMIC DNA]</scope>
    <source>
        <strain evidence="1 2">CCAP 1403/13f</strain>
    </source>
</reference>
<dbReference type="KEGG" id="dfs:HGD76_10055"/>
<reference evidence="1 2" key="1">
    <citation type="submission" date="2020-04" db="EMBL/GenBank/DDBJ databases">
        <title>Genome-Wide Identification of 5-Methylcytosine Sites in Bacterial Genomes By High-Throughput Sequencing of MspJI Restriction Fragments.</title>
        <authorList>
            <person name="Wu V."/>
        </authorList>
    </citation>
    <scope>NUCLEOTIDE SEQUENCE [LARGE SCALE GENOMIC DNA]</scope>
    <source>
        <strain evidence="1 2">CCAP 1403/13f</strain>
    </source>
</reference>
<organism evidence="1 2">
    <name type="scientific">Dolichospermum flos-aquae CCAP 1403/13F</name>
    <dbReference type="NCBI Taxonomy" id="315271"/>
    <lineage>
        <taxon>Bacteria</taxon>
        <taxon>Bacillati</taxon>
        <taxon>Cyanobacteriota</taxon>
        <taxon>Cyanophyceae</taxon>
        <taxon>Nostocales</taxon>
        <taxon>Aphanizomenonaceae</taxon>
        <taxon>Dolichospermum</taxon>
    </lineage>
</organism>
<dbReference type="InterPro" id="IPR021799">
    <property type="entry name" value="PIN-like_prokaryotic"/>
</dbReference>
<protein>
    <submittedName>
        <fullName evidence="1">DUF3368 domain-containing protein</fullName>
    </submittedName>
</protein>
<gene>
    <name evidence="1" type="ORF">HGD76_10055</name>
</gene>
<dbReference type="RefSeq" id="WP_168695689.1">
    <property type="nucleotide sequence ID" value="NZ_CP051206.1"/>
</dbReference>
<evidence type="ECO:0000313" key="1">
    <source>
        <dbReference type="EMBL" id="QJB44466.1"/>
    </source>
</evidence>
<dbReference type="PANTHER" id="PTHR39550:SF1">
    <property type="entry name" value="SLL0658 PROTEIN"/>
    <property type="match status" value="1"/>
</dbReference>
<evidence type="ECO:0000313" key="2">
    <source>
        <dbReference type="Proteomes" id="UP000502433"/>
    </source>
</evidence>
<name>A0A6H2BZT0_DOLFA</name>